<reference evidence="1" key="1">
    <citation type="submission" date="2023-09" db="UniProtKB">
        <authorList>
            <consortium name="Ensembl"/>
        </authorList>
    </citation>
    <scope>IDENTIFICATION</scope>
</reference>
<evidence type="ECO:0000313" key="1">
    <source>
        <dbReference type="Ensembl" id="ENSCCNP00000003597.1"/>
    </source>
</evidence>
<dbReference type="PANTHER" id="PTHR21084:SF1">
    <property type="entry name" value="DENSE INCISORS"/>
    <property type="match status" value="1"/>
</dbReference>
<dbReference type="AlphaFoldDB" id="A0A8C0W213"/>
<name>A0A8C0W213_CASCN</name>
<protein>
    <submittedName>
        <fullName evidence="1">Uncharacterized protein</fullName>
    </submittedName>
</protein>
<dbReference type="InterPro" id="IPR026698">
    <property type="entry name" value="UPF_C3orf38"/>
</dbReference>
<sequence length="209" mass="23222">MGSVPVSSALSQLPGALLRSGLKKKGCRNLLSLLDNNEIMALCDTVINRLVQPYSQSAELLKRFKKVHREVLFKYSATQTVILPPATEKHSIIQHAKDYWKKQSQLKLKGTPEPVTKTEDIQLFQQILFWDHLKMNGGHNTSGMMSSLGFFHNTSEQNVIDYHGSRNCEPSFAITGERGISFSQPQPGFPLVMVGVAGTVHRGNSCGHF</sequence>
<proteinExistence type="predicted"/>
<accession>A0A8C0W213</accession>
<dbReference type="PANTHER" id="PTHR21084">
    <property type="entry name" value="DENSE INCISORS"/>
    <property type="match status" value="1"/>
</dbReference>
<organism evidence="1">
    <name type="scientific">Castor canadensis</name>
    <name type="common">American beaver</name>
    <dbReference type="NCBI Taxonomy" id="51338"/>
    <lineage>
        <taxon>Eukaryota</taxon>
        <taxon>Metazoa</taxon>
        <taxon>Chordata</taxon>
        <taxon>Craniata</taxon>
        <taxon>Vertebrata</taxon>
        <taxon>Euteleostomi</taxon>
        <taxon>Mammalia</taxon>
        <taxon>Eutheria</taxon>
        <taxon>Euarchontoglires</taxon>
        <taxon>Glires</taxon>
        <taxon>Rodentia</taxon>
        <taxon>Castorimorpha</taxon>
        <taxon>Castoridae</taxon>
        <taxon>Castor</taxon>
    </lineage>
</organism>
<dbReference type="Pfam" id="PF15008">
    <property type="entry name" value="DUF4518"/>
    <property type="match status" value="1"/>
</dbReference>
<dbReference type="Ensembl" id="ENSCCNT00000004726.1">
    <property type="protein sequence ID" value="ENSCCNP00000003597.1"/>
    <property type="gene ID" value="ENSCCNG00000003849.1"/>
</dbReference>